<name>A0A381RZY7_9ZZZZ</name>
<dbReference type="GO" id="GO:0006508">
    <property type="term" value="P:proteolysis"/>
    <property type="evidence" value="ECO:0007669"/>
    <property type="project" value="InterPro"/>
</dbReference>
<dbReference type="AlphaFoldDB" id="A0A381RZY7"/>
<dbReference type="InterPro" id="IPR052170">
    <property type="entry name" value="M29_Exopeptidase"/>
</dbReference>
<accession>A0A381RZY7</accession>
<dbReference type="PANTHER" id="PTHR34448">
    <property type="entry name" value="AMINOPEPTIDASE"/>
    <property type="match status" value="1"/>
</dbReference>
<sequence length="390" mass="42328">MRRLVTTVGFACVLAASTLGAAQPQLTFAWPEIASRLVTQLALKPGERVLLVAAPGLFDELIPHLRYEVMQAGGIDLGVVDVLKEPFPELWDAGVLNEGADLSRAAYRSMLADVDAAIMLPGATPEHPVYAAVQDLLRDSRGRTVHFHWVENGSAFPLPGQPLPPRHVLDATYQRALLETDYPALMAIQRRFESAMRGQRVRVTTPLGTDLGFRIGDRPVNLQDGDASAARAARGKILIDREIELPAGAVRVAPLEDTVDGTIVFPPSQWDGRPVDRLTLRFERGRVIEIAAGSGRAAVAAELASVPEEARAFREFALGFSRLLAVPDRTPWIPYYGYGAGVVRLSLGDNSELGGDIGGGYVRWNFFTDATVTVGNEVWVREGRLVPPAP</sequence>
<reference evidence="2" key="1">
    <citation type="submission" date="2018-05" db="EMBL/GenBank/DDBJ databases">
        <authorList>
            <person name="Lanie J.A."/>
            <person name="Ng W.-L."/>
            <person name="Kazmierczak K.M."/>
            <person name="Andrzejewski T.M."/>
            <person name="Davidsen T.M."/>
            <person name="Wayne K.J."/>
            <person name="Tettelin H."/>
            <person name="Glass J.I."/>
            <person name="Rusch D."/>
            <person name="Podicherti R."/>
            <person name="Tsui H.-C.T."/>
            <person name="Winkler M.E."/>
        </authorList>
    </citation>
    <scope>NUCLEOTIDE SEQUENCE</scope>
</reference>
<keyword evidence="1" id="KW-0479">Metal-binding</keyword>
<protein>
    <submittedName>
        <fullName evidence="2">Uncharacterized protein</fullName>
    </submittedName>
</protein>
<dbReference type="SUPFAM" id="SSF144052">
    <property type="entry name" value="Thermophilic metalloprotease-like"/>
    <property type="match status" value="1"/>
</dbReference>
<dbReference type="GO" id="GO:0046872">
    <property type="term" value="F:metal ion binding"/>
    <property type="evidence" value="ECO:0007669"/>
    <property type="project" value="UniProtKB-KW"/>
</dbReference>
<dbReference type="EMBL" id="UINC01002508">
    <property type="protein sequence ID" value="SUZ97415.1"/>
    <property type="molecule type" value="Genomic_DNA"/>
</dbReference>
<organism evidence="2">
    <name type="scientific">marine metagenome</name>
    <dbReference type="NCBI Taxonomy" id="408172"/>
    <lineage>
        <taxon>unclassified sequences</taxon>
        <taxon>metagenomes</taxon>
        <taxon>ecological metagenomes</taxon>
    </lineage>
</organism>
<dbReference type="Pfam" id="PF02073">
    <property type="entry name" value="Peptidase_M29"/>
    <property type="match status" value="1"/>
</dbReference>
<dbReference type="InterPro" id="IPR000787">
    <property type="entry name" value="Peptidase_M29"/>
</dbReference>
<proteinExistence type="predicted"/>
<evidence type="ECO:0000313" key="2">
    <source>
        <dbReference type="EMBL" id="SUZ97415.1"/>
    </source>
</evidence>
<dbReference type="GO" id="GO:0004177">
    <property type="term" value="F:aminopeptidase activity"/>
    <property type="evidence" value="ECO:0007669"/>
    <property type="project" value="InterPro"/>
</dbReference>
<gene>
    <name evidence="2" type="ORF">METZ01_LOCUS50269</name>
</gene>
<dbReference type="PANTHER" id="PTHR34448:SF1">
    <property type="entry name" value="BLL6088 PROTEIN"/>
    <property type="match status" value="1"/>
</dbReference>
<evidence type="ECO:0000256" key="1">
    <source>
        <dbReference type="ARBA" id="ARBA00022723"/>
    </source>
</evidence>